<accession>A0ABN9U1M9</accession>
<reference evidence="1" key="1">
    <citation type="submission" date="2023-10" db="EMBL/GenBank/DDBJ databases">
        <authorList>
            <person name="Chen Y."/>
            <person name="Shah S."/>
            <person name="Dougan E. K."/>
            <person name="Thang M."/>
            <person name="Chan C."/>
        </authorList>
    </citation>
    <scope>NUCLEOTIDE SEQUENCE [LARGE SCALE GENOMIC DNA]</scope>
</reference>
<protein>
    <submittedName>
        <fullName evidence="1">Uncharacterized protein</fullName>
    </submittedName>
</protein>
<evidence type="ECO:0000313" key="2">
    <source>
        <dbReference type="Proteomes" id="UP001189429"/>
    </source>
</evidence>
<proteinExistence type="predicted"/>
<dbReference type="EMBL" id="CAUYUJ010015334">
    <property type="protein sequence ID" value="CAK0852697.1"/>
    <property type="molecule type" value="Genomic_DNA"/>
</dbReference>
<feature type="non-terminal residue" evidence="1">
    <location>
        <position position="1"/>
    </location>
</feature>
<evidence type="ECO:0000313" key="1">
    <source>
        <dbReference type="EMBL" id="CAK0852697.1"/>
    </source>
</evidence>
<gene>
    <name evidence="1" type="ORF">PCOR1329_LOCUS44404</name>
</gene>
<dbReference type="Proteomes" id="UP001189429">
    <property type="component" value="Unassembled WGS sequence"/>
</dbReference>
<keyword evidence="2" id="KW-1185">Reference proteome</keyword>
<name>A0ABN9U1M9_9DINO</name>
<comment type="caution">
    <text evidence="1">The sequence shown here is derived from an EMBL/GenBank/DDBJ whole genome shotgun (WGS) entry which is preliminary data.</text>
</comment>
<sequence length="188" mass="21060">RVFSNGPLVHVIKKRQPIVINEEVQEAIDTYQLSPDKPVEAAELGDTLIPPQPIGRAVTKAFQQCLEYDPEDGPEFVADQFGSGHFSWDPVTPEGFVLKPGEYTEEAVPVPADRIHYLQGAGFLAAEGDEDYRAYIDNDVFSAHGRKWQRVILKGHRLGVRTGMLRLMAGVLRRRPWELDADVKPLAE</sequence>
<organism evidence="1 2">
    <name type="scientific">Prorocentrum cordatum</name>
    <dbReference type="NCBI Taxonomy" id="2364126"/>
    <lineage>
        <taxon>Eukaryota</taxon>
        <taxon>Sar</taxon>
        <taxon>Alveolata</taxon>
        <taxon>Dinophyceae</taxon>
        <taxon>Prorocentrales</taxon>
        <taxon>Prorocentraceae</taxon>
        <taxon>Prorocentrum</taxon>
    </lineage>
</organism>